<protein>
    <recommendedName>
        <fullName evidence="1">Urocanase C-terminal domain-containing protein</fullName>
    </recommendedName>
</protein>
<comment type="caution">
    <text evidence="2">The sequence shown here is derived from an EMBL/GenBank/DDBJ whole genome shotgun (WGS) entry which is preliminary data.</text>
</comment>
<name>A0A919FWX9_9MICO</name>
<dbReference type="RefSeq" id="WP_268247817.1">
    <property type="nucleotide sequence ID" value="NZ_BNAS01000003.1"/>
</dbReference>
<dbReference type="InterPro" id="IPR036190">
    <property type="entry name" value="Urocanase_sf"/>
</dbReference>
<dbReference type="InterPro" id="IPR035401">
    <property type="entry name" value="Urocanase_C"/>
</dbReference>
<gene>
    <name evidence="2" type="ORF">GCM10017772_24370</name>
</gene>
<dbReference type="SUPFAM" id="SSF111326">
    <property type="entry name" value="Urocanase"/>
    <property type="match status" value="1"/>
</dbReference>
<evidence type="ECO:0000259" key="1">
    <source>
        <dbReference type="Pfam" id="PF17392"/>
    </source>
</evidence>
<sequence length="82" mass="8482">MIGSRTGQVSVADGTPLAAEKLERLLTNDSGTGVIRHVDAGYERAIEVAEQHGVRIPMLEAARAAAEPDTASKTPAVAAQSV</sequence>
<dbReference type="Pfam" id="PF17392">
    <property type="entry name" value="Urocanase_C"/>
    <property type="match status" value="1"/>
</dbReference>
<organism evidence="2 3">
    <name type="scientific">Promicromonospora soli</name>
    <dbReference type="NCBI Taxonomy" id="2035533"/>
    <lineage>
        <taxon>Bacteria</taxon>
        <taxon>Bacillati</taxon>
        <taxon>Actinomycetota</taxon>
        <taxon>Actinomycetes</taxon>
        <taxon>Micrococcales</taxon>
        <taxon>Promicromonosporaceae</taxon>
        <taxon>Promicromonospora</taxon>
    </lineage>
</organism>
<evidence type="ECO:0000313" key="3">
    <source>
        <dbReference type="Proteomes" id="UP000627369"/>
    </source>
</evidence>
<dbReference type="EMBL" id="BNAS01000003">
    <property type="protein sequence ID" value="GHH73306.1"/>
    <property type="molecule type" value="Genomic_DNA"/>
</dbReference>
<reference evidence="2" key="2">
    <citation type="submission" date="2020-09" db="EMBL/GenBank/DDBJ databases">
        <authorList>
            <person name="Sun Q."/>
            <person name="Zhou Y."/>
        </authorList>
    </citation>
    <scope>NUCLEOTIDE SEQUENCE</scope>
    <source>
        <strain evidence="2">CGMCC 4.7398</strain>
    </source>
</reference>
<dbReference type="Proteomes" id="UP000627369">
    <property type="component" value="Unassembled WGS sequence"/>
</dbReference>
<dbReference type="AlphaFoldDB" id="A0A919FWX9"/>
<keyword evidence="3" id="KW-1185">Reference proteome</keyword>
<reference evidence="2" key="1">
    <citation type="journal article" date="2014" name="Int. J. Syst. Evol. Microbiol.">
        <title>Complete genome sequence of Corynebacterium casei LMG S-19264T (=DSM 44701T), isolated from a smear-ripened cheese.</title>
        <authorList>
            <consortium name="US DOE Joint Genome Institute (JGI-PGF)"/>
            <person name="Walter F."/>
            <person name="Albersmeier A."/>
            <person name="Kalinowski J."/>
            <person name="Ruckert C."/>
        </authorList>
    </citation>
    <scope>NUCLEOTIDE SEQUENCE</scope>
    <source>
        <strain evidence="2">CGMCC 4.7398</strain>
    </source>
</reference>
<accession>A0A919FWX9</accession>
<evidence type="ECO:0000313" key="2">
    <source>
        <dbReference type="EMBL" id="GHH73306.1"/>
    </source>
</evidence>
<feature type="domain" description="Urocanase C-terminal" evidence="1">
    <location>
        <begin position="5"/>
        <end position="50"/>
    </location>
</feature>
<dbReference type="Gene3D" id="3.40.1770.10">
    <property type="entry name" value="Urocanase superfamily"/>
    <property type="match status" value="1"/>
</dbReference>
<proteinExistence type="predicted"/>